<proteinExistence type="predicted"/>
<feature type="region of interest" description="Disordered" evidence="1">
    <location>
        <begin position="20"/>
        <end position="60"/>
    </location>
</feature>
<name>A0A133UVV2_9EURY</name>
<reference evidence="2 3" key="1">
    <citation type="journal article" date="2016" name="Sci. Rep.">
        <title>Metabolic traits of an uncultured archaeal lineage -MSBL1- from brine pools of the Red Sea.</title>
        <authorList>
            <person name="Mwirichia R."/>
            <person name="Alam I."/>
            <person name="Rashid M."/>
            <person name="Vinu M."/>
            <person name="Ba-Alawi W."/>
            <person name="Anthony Kamau A."/>
            <person name="Kamanda Ngugi D."/>
            <person name="Goker M."/>
            <person name="Klenk H.P."/>
            <person name="Bajic V."/>
            <person name="Stingl U."/>
        </authorList>
    </citation>
    <scope>NUCLEOTIDE SEQUENCE [LARGE SCALE GENOMIC DNA]</scope>
    <source>
        <strain evidence="2">SCGC-AAA259I09</strain>
    </source>
</reference>
<dbReference type="AlphaFoldDB" id="A0A133UVV2"/>
<organism evidence="2 3">
    <name type="scientific">candidate division MSBL1 archaeon SCGC-AAA259I09</name>
    <dbReference type="NCBI Taxonomy" id="1698267"/>
    <lineage>
        <taxon>Archaea</taxon>
        <taxon>Methanobacteriati</taxon>
        <taxon>Methanobacteriota</taxon>
        <taxon>candidate division MSBL1</taxon>
    </lineage>
</organism>
<dbReference type="EMBL" id="LHXR01000002">
    <property type="protein sequence ID" value="KXA98335.1"/>
    <property type="molecule type" value="Genomic_DNA"/>
</dbReference>
<keyword evidence="3" id="KW-1185">Reference proteome</keyword>
<comment type="caution">
    <text evidence="2">The sequence shown here is derived from an EMBL/GenBank/DDBJ whole genome shotgun (WGS) entry which is preliminary data.</text>
</comment>
<gene>
    <name evidence="2" type="ORF">AKJ37_00250</name>
</gene>
<evidence type="ECO:0000313" key="3">
    <source>
        <dbReference type="Proteomes" id="UP000070463"/>
    </source>
</evidence>
<evidence type="ECO:0000256" key="1">
    <source>
        <dbReference type="SAM" id="MobiDB-lite"/>
    </source>
</evidence>
<accession>A0A133UVV2</accession>
<evidence type="ECO:0000313" key="2">
    <source>
        <dbReference type="EMBL" id="KXA98335.1"/>
    </source>
</evidence>
<sequence length="60" mass="7406">MDKEERKKYYEELGIEPKKVEEHETKNEGVEVVEKSEEEQKKEEERREEELEQYREVSGF</sequence>
<protein>
    <submittedName>
        <fullName evidence="2">Uncharacterized protein</fullName>
    </submittedName>
</protein>
<dbReference type="Proteomes" id="UP000070463">
    <property type="component" value="Unassembled WGS sequence"/>
</dbReference>